<feature type="transmembrane region" description="Helical" evidence="1">
    <location>
        <begin position="12"/>
        <end position="35"/>
    </location>
</feature>
<dbReference type="AlphaFoldDB" id="W9EGG4"/>
<reference evidence="2 3" key="1">
    <citation type="submission" date="2012-08" db="EMBL/GenBank/DDBJ databases">
        <title>Genome sequencing of Lactobacillus florum 8D.</title>
        <authorList>
            <person name="Kim E.B."/>
            <person name="Marco M.L."/>
        </authorList>
    </citation>
    <scope>NUCLEOTIDE SEQUENCE [LARGE SCALE GENOMIC DNA]</scope>
    <source>
        <strain evidence="2 3">8D</strain>
    </source>
</reference>
<dbReference type="EMBL" id="ALXG01000042">
    <property type="protein sequence ID" value="ETO40080.1"/>
    <property type="molecule type" value="Genomic_DNA"/>
</dbReference>
<proteinExistence type="predicted"/>
<protein>
    <submittedName>
        <fullName evidence="2">Uncharacterized protein</fullName>
    </submittedName>
</protein>
<name>W9EGG4_9LACO</name>
<gene>
    <name evidence="2" type="ORF">B808_1028</name>
</gene>
<dbReference type="PATRIC" id="fig|1221538.3.peg.1035"/>
<evidence type="ECO:0000256" key="1">
    <source>
        <dbReference type="SAM" id="Phobius"/>
    </source>
</evidence>
<organism evidence="2 3">
    <name type="scientific">Fructilactobacillus florum 8D</name>
    <dbReference type="NCBI Taxonomy" id="1221538"/>
    <lineage>
        <taxon>Bacteria</taxon>
        <taxon>Bacillati</taxon>
        <taxon>Bacillota</taxon>
        <taxon>Bacilli</taxon>
        <taxon>Lactobacillales</taxon>
        <taxon>Lactobacillaceae</taxon>
        <taxon>Fructilactobacillus</taxon>
    </lineage>
</organism>
<accession>W9EGG4</accession>
<keyword evidence="3" id="KW-1185">Reference proteome</keyword>
<keyword evidence="1" id="KW-0812">Transmembrane</keyword>
<evidence type="ECO:0000313" key="3">
    <source>
        <dbReference type="Proteomes" id="UP000019474"/>
    </source>
</evidence>
<evidence type="ECO:0000313" key="2">
    <source>
        <dbReference type="EMBL" id="ETO40080.1"/>
    </source>
</evidence>
<dbReference type="RefSeq" id="WP_009167363.1">
    <property type="nucleotide sequence ID" value="NZ_ALXG01000042.1"/>
</dbReference>
<sequence length="60" mass="7158">MSAFINFLFNLLRIILLAIGVFFMIVFSFLAWLWYKIFHEQRTQPFGGKNTTSEGRRRVN</sequence>
<keyword evidence="1" id="KW-1133">Transmembrane helix</keyword>
<comment type="caution">
    <text evidence="2">The sequence shown here is derived from an EMBL/GenBank/DDBJ whole genome shotgun (WGS) entry which is preliminary data.</text>
</comment>
<keyword evidence="1" id="KW-0472">Membrane</keyword>
<dbReference type="Proteomes" id="UP000019474">
    <property type="component" value="Unassembled WGS sequence"/>
</dbReference>